<dbReference type="Gene3D" id="2.40.10.120">
    <property type="match status" value="1"/>
</dbReference>
<dbReference type="PRINTS" id="PR00834">
    <property type="entry name" value="PROTEASES2C"/>
</dbReference>
<dbReference type="SUPFAM" id="SSF50494">
    <property type="entry name" value="Trypsin-like serine proteases"/>
    <property type="match status" value="1"/>
</dbReference>
<dbReference type="InterPro" id="IPR041489">
    <property type="entry name" value="PDZ_6"/>
</dbReference>
<keyword evidence="5" id="KW-0732">Signal</keyword>
<gene>
    <name evidence="7" type="ORF">AB0T83_03755</name>
</gene>
<keyword evidence="8" id="KW-1185">Reference proteome</keyword>
<comment type="similarity">
    <text evidence="1">Belongs to the peptidase S1C family.</text>
</comment>
<keyword evidence="3" id="KW-0378">Hydrolase</keyword>
<dbReference type="EMBL" id="JBFBVU010000003">
    <property type="protein sequence ID" value="MEV8465895.1"/>
    <property type="molecule type" value="Genomic_DNA"/>
</dbReference>
<dbReference type="SUPFAM" id="SSF50156">
    <property type="entry name" value="PDZ domain-like"/>
    <property type="match status" value="2"/>
</dbReference>
<dbReference type="PANTHER" id="PTHR22939">
    <property type="entry name" value="SERINE PROTEASE FAMILY S1C HTRA-RELATED"/>
    <property type="match status" value="1"/>
</dbReference>
<sequence>MRRLLSTLALSLVLAIPQTQRAHADTDVPVSQAQMQLSFAPVVKAAAPAVVNIYAKRVVAQRVSPFADDPFFSQFFTPYSRSVPRVQNSLGSGVIVSPDGLVVSNHHVVGDATEIRVVLSDRREFDGEILLSDPESDVAIIRLQGAAGLPALTFGDSDAAEVGDLVLAIGNPFGVGQTVSSGIVSGLARSGGVPGLRDSYFLQTDAPINPGNSGGALVDMAGLLIGLNTAILTRSGGSNGIGFAIPANLVQQYVTQAQAGATQFARPWAGMELQPVDSALAEALGQPVPRGLLVTRLHDQSPFARAGVQPGDILMALDGLPTDAPVELDYRLAVRGPGSTVTAQVHRKGSALTVEIGLEIAPDSPSSPPQTITARTPFNGLTVAELTPRLLEDLNLGLEARGAVVVAARGPAQRSGLRPGDIITGVNGTPVTDPAQLARLLSQRATGWDLRLRREDRDLVLRLRG</sequence>
<dbReference type="InterPro" id="IPR001478">
    <property type="entry name" value="PDZ"/>
</dbReference>
<comment type="caution">
    <text evidence="7">The sequence shown here is derived from an EMBL/GenBank/DDBJ whole genome shotgun (WGS) entry which is preliminary data.</text>
</comment>
<evidence type="ECO:0000256" key="3">
    <source>
        <dbReference type="ARBA" id="ARBA00022801"/>
    </source>
</evidence>
<dbReference type="PANTHER" id="PTHR22939:SF129">
    <property type="entry name" value="SERINE PROTEASE HTRA2, MITOCHONDRIAL"/>
    <property type="match status" value="1"/>
</dbReference>
<evidence type="ECO:0000256" key="2">
    <source>
        <dbReference type="ARBA" id="ARBA00022670"/>
    </source>
</evidence>
<name>A0ABV3L2Z3_9RHOB</name>
<evidence type="ECO:0000313" key="8">
    <source>
        <dbReference type="Proteomes" id="UP001553161"/>
    </source>
</evidence>
<evidence type="ECO:0000313" key="7">
    <source>
        <dbReference type="EMBL" id="MEV8465895.1"/>
    </source>
</evidence>
<dbReference type="Pfam" id="PF13180">
    <property type="entry name" value="PDZ_2"/>
    <property type="match status" value="1"/>
</dbReference>
<dbReference type="InterPro" id="IPR009003">
    <property type="entry name" value="Peptidase_S1_PA"/>
</dbReference>
<evidence type="ECO:0000256" key="4">
    <source>
        <dbReference type="ARBA" id="ARBA00022825"/>
    </source>
</evidence>
<reference evidence="7 8" key="1">
    <citation type="submission" date="2024-07" db="EMBL/GenBank/DDBJ databases">
        <authorList>
            <person name="Kang M."/>
        </authorList>
    </citation>
    <scope>NUCLEOTIDE SEQUENCE [LARGE SCALE GENOMIC DNA]</scope>
    <source>
        <strain evidence="7 8">DFM31</strain>
    </source>
</reference>
<feature type="chain" id="PRO_5046593475" evidence="5">
    <location>
        <begin position="25"/>
        <end position="465"/>
    </location>
</feature>
<evidence type="ECO:0000256" key="5">
    <source>
        <dbReference type="SAM" id="SignalP"/>
    </source>
</evidence>
<evidence type="ECO:0000256" key="1">
    <source>
        <dbReference type="ARBA" id="ARBA00010541"/>
    </source>
</evidence>
<dbReference type="Pfam" id="PF17820">
    <property type="entry name" value="PDZ_6"/>
    <property type="match status" value="1"/>
</dbReference>
<dbReference type="PROSITE" id="PS50106">
    <property type="entry name" value="PDZ"/>
    <property type="match status" value="2"/>
</dbReference>
<dbReference type="InterPro" id="IPR036034">
    <property type="entry name" value="PDZ_sf"/>
</dbReference>
<feature type="domain" description="PDZ" evidence="6">
    <location>
        <begin position="270"/>
        <end position="349"/>
    </location>
</feature>
<feature type="domain" description="PDZ" evidence="6">
    <location>
        <begin position="340"/>
        <end position="433"/>
    </location>
</feature>
<organism evidence="7 8">
    <name type="scientific">Meridianimarinicoccus marinus</name>
    <dbReference type="NCBI Taxonomy" id="3231483"/>
    <lineage>
        <taxon>Bacteria</taxon>
        <taxon>Pseudomonadati</taxon>
        <taxon>Pseudomonadota</taxon>
        <taxon>Alphaproteobacteria</taxon>
        <taxon>Rhodobacterales</taxon>
        <taxon>Paracoccaceae</taxon>
        <taxon>Meridianimarinicoccus</taxon>
    </lineage>
</organism>
<keyword evidence="2" id="KW-0645">Protease</keyword>
<protein>
    <submittedName>
        <fullName evidence="7">Trypsin-like peptidase domain-containing protein</fullName>
    </submittedName>
</protein>
<dbReference type="Pfam" id="PF13365">
    <property type="entry name" value="Trypsin_2"/>
    <property type="match status" value="1"/>
</dbReference>
<keyword evidence="4" id="KW-0720">Serine protease</keyword>
<dbReference type="InterPro" id="IPR001940">
    <property type="entry name" value="Peptidase_S1C"/>
</dbReference>
<dbReference type="Proteomes" id="UP001553161">
    <property type="component" value="Unassembled WGS sequence"/>
</dbReference>
<proteinExistence type="inferred from homology"/>
<accession>A0ABV3L2Z3</accession>
<evidence type="ECO:0000259" key="6">
    <source>
        <dbReference type="PROSITE" id="PS50106"/>
    </source>
</evidence>
<feature type="signal peptide" evidence="5">
    <location>
        <begin position="1"/>
        <end position="24"/>
    </location>
</feature>
<dbReference type="RefSeq" id="WP_366191691.1">
    <property type="nucleotide sequence ID" value="NZ_JBFBVU010000003.1"/>
</dbReference>
<dbReference type="Gene3D" id="2.30.42.10">
    <property type="match status" value="2"/>
</dbReference>
<dbReference type="SMART" id="SM00228">
    <property type="entry name" value="PDZ"/>
    <property type="match status" value="2"/>
</dbReference>